<dbReference type="SUPFAM" id="SSF54447">
    <property type="entry name" value="ssDNA-binding transcriptional regulator domain"/>
    <property type="match status" value="1"/>
</dbReference>
<keyword evidence="6" id="KW-0539">Nucleus</keyword>
<keyword evidence="3" id="KW-0805">Transcription regulation</keyword>
<reference evidence="9 10" key="1">
    <citation type="journal article" date="2018" name="Nat. Ecol. Evol.">
        <title>Pezizomycetes genomes reveal the molecular basis of ectomycorrhizal truffle lifestyle.</title>
        <authorList>
            <person name="Murat C."/>
            <person name="Payen T."/>
            <person name="Noel B."/>
            <person name="Kuo A."/>
            <person name="Morin E."/>
            <person name="Chen J."/>
            <person name="Kohler A."/>
            <person name="Krizsan K."/>
            <person name="Balestrini R."/>
            <person name="Da Silva C."/>
            <person name="Montanini B."/>
            <person name="Hainaut M."/>
            <person name="Levati E."/>
            <person name="Barry K.W."/>
            <person name="Belfiori B."/>
            <person name="Cichocki N."/>
            <person name="Clum A."/>
            <person name="Dockter R.B."/>
            <person name="Fauchery L."/>
            <person name="Guy J."/>
            <person name="Iotti M."/>
            <person name="Le Tacon F."/>
            <person name="Lindquist E.A."/>
            <person name="Lipzen A."/>
            <person name="Malagnac F."/>
            <person name="Mello A."/>
            <person name="Molinier V."/>
            <person name="Miyauchi S."/>
            <person name="Poulain J."/>
            <person name="Riccioni C."/>
            <person name="Rubini A."/>
            <person name="Sitrit Y."/>
            <person name="Splivallo R."/>
            <person name="Traeger S."/>
            <person name="Wang M."/>
            <person name="Zifcakova L."/>
            <person name="Wipf D."/>
            <person name="Zambonelli A."/>
            <person name="Paolocci F."/>
            <person name="Nowrousian M."/>
            <person name="Ottonello S."/>
            <person name="Baldrian P."/>
            <person name="Spatafora J.W."/>
            <person name="Henrissat B."/>
            <person name="Nagy L.G."/>
            <person name="Aury J.M."/>
            <person name="Wincker P."/>
            <person name="Grigoriev I.V."/>
            <person name="Bonfante P."/>
            <person name="Martin F.M."/>
        </authorList>
    </citation>
    <scope>NUCLEOTIDE SEQUENCE [LARGE SCALE GENOMIC DNA]</scope>
    <source>
        <strain evidence="9 10">120613-1</strain>
    </source>
</reference>
<dbReference type="OrthoDB" id="2505440at2759"/>
<comment type="similarity">
    <text evidence="2">Belongs to the transcriptional coactivator PC4 family.</text>
</comment>
<protein>
    <submittedName>
        <fullName evidence="9">PC4-domain-containing protein</fullName>
    </submittedName>
</protein>
<evidence type="ECO:0000313" key="10">
    <source>
        <dbReference type="Proteomes" id="UP000276215"/>
    </source>
</evidence>
<feature type="region of interest" description="Disordered" evidence="7">
    <location>
        <begin position="1"/>
        <end position="25"/>
    </location>
</feature>
<feature type="compositionally biased region" description="Basic and acidic residues" evidence="7">
    <location>
        <begin position="8"/>
        <end position="17"/>
    </location>
</feature>
<evidence type="ECO:0000256" key="1">
    <source>
        <dbReference type="ARBA" id="ARBA00004123"/>
    </source>
</evidence>
<feature type="region of interest" description="Disordered" evidence="7">
    <location>
        <begin position="120"/>
        <end position="173"/>
    </location>
</feature>
<evidence type="ECO:0000256" key="7">
    <source>
        <dbReference type="SAM" id="MobiDB-lite"/>
    </source>
</evidence>
<dbReference type="Proteomes" id="UP000276215">
    <property type="component" value="Unassembled WGS sequence"/>
</dbReference>
<keyword evidence="4" id="KW-0238">DNA-binding</keyword>
<dbReference type="GO" id="GO:0003713">
    <property type="term" value="F:transcription coactivator activity"/>
    <property type="evidence" value="ECO:0007669"/>
    <property type="project" value="InterPro"/>
</dbReference>
<proteinExistence type="inferred from homology"/>
<evidence type="ECO:0000256" key="6">
    <source>
        <dbReference type="ARBA" id="ARBA00023242"/>
    </source>
</evidence>
<dbReference type="Gene3D" id="2.30.31.10">
    <property type="entry name" value="Transcriptional Coactivator Pc4, Chain A"/>
    <property type="match status" value="1"/>
</dbReference>
<organism evidence="9 10">
    <name type="scientific">Choiromyces venosus 120613-1</name>
    <dbReference type="NCBI Taxonomy" id="1336337"/>
    <lineage>
        <taxon>Eukaryota</taxon>
        <taxon>Fungi</taxon>
        <taxon>Dikarya</taxon>
        <taxon>Ascomycota</taxon>
        <taxon>Pezizomycotina</taxon>
        <taxon>Pezizomycetes</taxon>
        <taxon>Pezizales</taxon>
        <taxon>Tuberaceae</taxon>
        <taxon>Choiromyces</taxon>
    </lineage>
</organism>
<dbReference type="STRING" id="1336337.A0A3N4J5X0"/>
<evidence type="ECO:0000256" key="2">
    <source>
        <dbReference type="ARBA" id="ARBA00009001"/>
    </source>
</evidence>
<dbReference type="EMBL" id="ML120447">
    <property type="protein sequence ID" value="RPA93693.1"/>
    <property type="molecule type" value="Genomic_DNA"/>
</dbReference>
<feature type="compositionally biased region" description="Acidic residues" evidence="7">
    <location>
        <begin position="138"/>
        <end position="160"/>
    </location>
</feature>
<accession>A0A3N4J5X0</accession>
<dbReference type="GO" id="GO:0005634">
    <property type="term" value="C:nucleus"/>
    <property type="evidence" value="ECO:0007669"/>
    <property type="project" value="UniProtKB-SubCell"/>
</dbReference>
<keyword evidence="10" id="KW-1185">Reference proteome</keyword>
<name>A0A3N4J5X0_9PEZI</name>
<dbReference type="GO" id="GO:0003677">
    <property type="term" value="F:DNA binding"/>
    <property type="evidence" value="ECO:0007669"/>
    <property type="project" value="UniProtKB-KW"/>
</dbReference>
<sequence>MPPKGKKRQVEKYKSDDGFVEDAASSTKRSKVEIGKKGVDDGGNPYWEIGGRLRRVGVSKFKGRDLINIREYFEKDGELLPGKKGISLTVEQFNAFLSALPQIEQHLTDAGVVIERPNFGGSAAIEQEDEAAAKEEEKQEEEQEQEQEQEEEVGEEEEEEAPKPKANYKRGRK</sequence>
<dbReference type="AlphaFoldDB" id="A0A3N4J5X0"/>
<evidence type="ECO:0000256" key="5">
    <source>
        <dbReference type="ARBA" id="ARBA00023163"/>
    </source>
</evidence>
<comment type="subcellular location">
    <subcellularLocation>
        <location evidence="1">Nucleus</location>
    </subcellularLocation>
</comment>
<dbReference type="PANTHER" id="PTHR13215">
    <property type="entry name" value="RNA POLYMERASE II TRANSCRIPTIONAL COACTIVATOR"/>
    <property type="match status" value="1"/>
</dbReference>
<evidence type="ECO:0000259" key="8">
    <source>
        <dbReference type="Pfam" id="PF02229"/>
    </source>
</evidence>
<evidence type="ECO:0000256" key="4">
    <source>
        <dbReference type="ARBA" id="ARBA00023125"/>
    </source>
</evidence>
<dbReference type="InterPro" id="IPR045125">
    <property type="entry name" value="Sub1/Tcp4-like"/>
</dbReference>
<gene>
    <name evidence="9" type="ORF">L873DRAFT_1703901</name>
</gene>
<keyword evidence="5" id="KW-0804">Transcription</keyword>
<evidence type="ECO:0000313" key="9">
    <source>
        <dbReference type="EMBL" id="RPA93693.1"/>
    </source>
</evidence>
<dbReference type="GO" id="GO:0060261">
    <property type="term" value="P:positive regulation of transcription initiation by RNA polymerase II"/>
    <property type="evidence" value="ECO:0007669"/>
    <property type="project" value="InterPro"/>
</dbReference>
<evidence type="ECO:0000256" key="3">
    <source>
        <dbReference type="ARBA" id="ARBA00023015"/>
    </source>
</evidence>
<dbReference type="InterPro" id="IPR003173">
    <property type="entry name" value="PC4_C"/>
</dbReference>
<dbReference type="InterPro" id="IPR009044">
    <property type="entry name" value="ssDNA-bd_transcriptional_reg"/>
</dbReference>
<feature type="domain" description="Transcriptional coactivator p15 (PC4) C-terminal" evidence="8">
    <location>
        <begin position="51"/>
        <end position="98"/>
    </location>
</feature>
<dbReference type="Pfam" id="PF02229">
    <property type="entry name" value="PC4"/>
    <property type="match status" value="1"/>
</dbReference>